<dbReference type="Proteomes" id="UP000216825">
    <property type="component" value="Chromosome"/>
</dbReference>
<dbReference type="InterPro" id="IPR011051">
    <property type="entry name" value="RmlC_Cupin_sf"/>
</dbReference>
<dbReference type="InterPro" id="IPR014710">
    <property type="entry name" value="RmlC-like_jellyroll"/>
</dbReference>
<dbReference type="PANTHER" id="PTHR37694">
    <property type="entry name" value="SLR8022 PROTEIN"/>
    <property type="match status" value="1"/>
</dbReference>
<feature type="region of interest" description="Disordered" evidence="1">
    <location>
        <begin position="1"/>
        <end position="33"/>
    </location>
</feature>
<dbReference type="EMBL" id="CP059343">
    <property type="protein sequence ID" value="QMS57659.1"/>
    <property type="molecule type" value="Genomic_DNA"/>
</dbReference>
<accession>A0A7D7Q1L9</accession>
<reference evidence="2" key="1">
    <citation type="submission" date="2017-08" db="EMBL/GenBank/DDBJ databases">
        <authorList>
            <person name="Minaev M."/>
            <person name="Kurbakov K.A."/>
            <person name="Solodovnikova G.I."/>
            <person name="Kuznetsova O.A."/>
            <person name="Lisitsyn A.B."/>
        </authorList>
    </citation>
    <scope>NUCLEOTIDE SEQUENCE</scope>
    <source>
        <strain evidence="2">80</strain>
    </source>
</reference>
<dbReference type="KEGG" id="kvr:CIB50_0002407"/>
<dbReference type="RefSeq" id="WP_094394456.1">
    <property type="nucleotide sequence ID" value="NZ_CP059343.1"/>
</dbReference>
<dbReference type="CDD" id="cd02230">
    <property type="entry name" value="cupin_HP0902-like"/>
    <property type="match status" value="1"/>
</dbReference>
<keyword evidence="3" id="KW-1185">Reference proteome</keyword>
<evidence type="ECO:0000313" key="2">
    <source>
        <dbReference type="EMBL" id="QMS57659.1"/>
    </source>
</evidence>
<gene>
    <name evidence="2" type="ORF">CIB50_0002407</name>
</gene>
<evidence type="ECO:0008006" key="4">
    <source>
        <dbReference type="Google" id="ProtNLM"/>
    </source>
</evidence>
<dbReference type="Gene3D" id="2.60.120.10">
    <property type="entry name" value="Jelly Rolls"/>
    <property type="match status" value="1"/>
</dbReference>
<protein>
    <recommendedName>
        <fullName evidence="4">Cupin 2 conserved barrel domain-containing protein</fullName>
    </recommendedName>
</protein>
<sequence>MVHQPSQPTTDSSARGTGEHSDTAGAAAPHQGDGVSILVELLDRSEPRKGHPSATTVLEEDGVRVVAFEFRAGDALKEHAAPHPALVQVVRGRVDFELPDGTVELVPGRLLHLTEGLRHAVDALEPTTLTVTLLPGHHVQGVHTDGAHSHG</sequence>
<name>A0A7D7Q1L9_KOCVA</name>
<feature type="compositionally biased region" description="Polar residues" evidence="1">
    <location>
        <begin position="1"/>
        <end position="15"/>
    </location>
</feature>
<organism evidence="2 3">
    <name type="scientific">Kocuria varians</name>
    <name type="common">Micrococcus varians</name>
    <dbReference type="NCBI Taxonomy" id="1272"/>
    <lineage>
        <taxon>Bacteria</taxon>
        <taxon>Bacillati</taxon>
        <taxon>Actinomycetota</taxon>
        <taxon>Actinomycetes</taxon>
        <taxon>Micrococcales</taxon>
        <taxon>Micrococcaceae</taxon>
        <taxon>Kocuria</taxon>
    </lineage>
</organism>
<dbReference type="PANTHER" id="PTHR37694:SF1">
    <property type="entry name" value="SLR8022 PROTEIN"/>
    <property type="match status" value="1"/>
</dbReference>
<evidence type="ECO:0000313" key="3">
    <source>
        <dbReference type="Proteomes" id="UP000216825"/>
    </source>
</evidence>
<dbReference type="SUPFAM" id="SSF51182">
    <property type="entry name" value="RmlC-like cupins"/>
    <property type="match status" value="1"/>
</dbReference>
<proteinExistence type="predicted"/>
<reference evidence="2" key="2">
    <citation type="submission" date="2020-07" db="EMBL/GenBank/DDBJ databases">
        <title>Genome of starter culture bacteria Kocuria salsicia reveals its technological properties and safety for usage in meat industry.</title>
        <authorList>
            <person name="Michael M."/>
            <person name="Konstantin K."/>
            <person name="Evgenii K."/>
            <person name="Galina S."/>
            <person name="Oksana K."/>
            <person name="Andrei L."/>
        </authorList>
    </citation>
    <scope>NUCLEOTIDE SEQUENCE [LARGE SCALE GENOMIC DNA]</scope>
    <source>
        <strain evidence="2">80</strain>
    </source>
</reference>
<evidence type="ECO:0000256" key="1">
    <source>
        <dbReference type="SAM" id="MobiDB-lite"/>
    </source>
</evidence>
<dbReference type="AlphaFoldDB" id="A0A7D7Q1L9"/>